<dbReference type="PROSITE" id="PS50022">
    <property type="entry name" value="FA58C_3"/>
    <property type="match status" value="1"/>
</dbReference>
<dbReference type="Gene3D" id="2.60.120.260">
    <property type="entry name" value="Galactose-binding domain-like"/>
    <property type="match status" value="1"/>
</dbReference>
<dbReference type="RefSeq" id="WP_130517247.1">
    <property type="nucleotide sequence ID" value="NZ_SHMA01000003.1"/>
</dbReference>
<dbReference type="SUPFAM" id="SSF49785">
    <property type="entry name" value="Galactose-binding domain-like"/>
    <property type="match status" value="1"/>
</dbReference>
<dbReference type="InterPro" id="IPR017853">
    <property type="entry name" value="GH"/>
</dbReference>
<dbReference type="PROSITE" id="PS51910">
    <property type="entry name" value="GH18_2"/>
    <property type="match status" value="1"/>
</dbReference>
<organism evidence="4 5">
    <name type="scientific">Pseudoxanthomonas winnipegensis</name>
    <dbReference type="NCBI Taxonomy" id="2480810"/>
    <lineage>
        <taxon>Bacteria</taxon>
        <taxon>Pseudomonadati</taxon>
        <taxon>Pseudomonadota</taxon>
        <taxon>Gammaproteobacteria</taxon>
        <taxon>Lysobacterales</taxon>
        <taxon>Lysobacteraceae</taxon>
        <taxon>Pseudoxanthomonas</taxon>
    </lineage>
</organism>
<dbReference type="GO" id="GO:0005975">
    <property type="term" value="P:carbohydrate metabolic process"/>
    <property type="evidence" value="ECO:0007669"/>
    <property type="project" value="InterPro"/>
</dbReference>
<dbReference type="AlphaFoldDB" id="A0A4Q8LLH9"/>
<feature type="chain" id="PRO_5020202927" evidence="1">
    <location>
        <begin position="27"/>
        <end position="438"/>
    </location>
</feature>
<evidence type="ECO:0000313" key="4">
    <source>
        <dbReference type="EMBL" id="TAA31388.1"/>
    </source>
</evidence>
<dbReference type="InterPro" id="IPR001223">
    <property type="entry name" value="Glyco_hydro18_cat"/>
</dbReference>
<name>A0A4Q8LLH9_9GAMM</name>
<accession>A0A4Q8LLH9</accession>
<evidence type="ECO:0000313" key="5">
    <source>
        <dbReference type="Proteomes" id="UP000291286"/>
    </source>
</evidence>
<comment type="caution">
    <text evidence="4">The sequence shown here is derived from an EMBL/GenBank/DDBJ whole genome shotgun (WGS) entry which is preliminary data.</text>
</comment>
<protein>
    <submittedName>
        <fullName evidence="4">Discoidin domain-containing protein</fullName>
    </submittedName>
</protein>
<dbReference type="Pfam" id="PF00754">
    <property type="entry name" value="F5_F8_type_C"/>
    <property type="match status" value="1"/>
</dbReference>
<dbReference type="Proteomes" id="UP000291286">
    <property type="component" value="Unassembled WGS sequence"/>
</dbReference>
<feature type="domain" description="F5/8 type C" evidence="2">
    <location>
        <begin position="291"/>
        <end position="438"/>
    </location>
</feature>
<dbReference type="InterPro" id="IPR008979">
    <property type="entry name" value="Galactose-bd-like_sf"/>
</dbReference>
<sequence length="438" mass="45683">MHRTTRLSLCLLLAALAPLFPGQARADSAIYGGGPFYSGGTSVIDDLRASGFTTVMLWSVHVQSNGDLYLNDKLIVSNGSYVGDSGWPSRLTRLKTAPTSVTRIELSVGSAGATDFENIKALINSQGTGSDSILYRNFQALKNATGANAVNFDDESAYDLASATAFGKMLYDSLGLAITFAPYTQVTFWKTLKANLGDRVDGVYLQVYDGGAGNDPKSWSDSLGITVDPGLWSRHGSNCASGDSPASVNSRMSAWKSSAGIAGGFIWLYDDIQACAAQGTAADYAGAINQALSSGTGTASPNLAYAKTATGSSACNANETPAKAVNGSVSGGTSDKFCSLVSGAWLRVDLGSAKSVKRVIVRHAGAGGENSALNTRAYTLQVSSDASTWSTVASASSNTANVSTHDINPVTARYVQLKINTPTQNGDPATRIYELEVY</sequence>
<dbReference type="SUPFAM" id="SSF51445">
    <property type="entry name" value="(Trans)glycosidases"/>
    <property type="match status" value="1"/>
</dbReference>
<reference evidence="4 5" key="1">
    <citation type="submission" date="2019-02" db="EMBL/GenBank/DDBJ databases">
        <title>WGS of Pseudoxanthomonas species novum from clinical isolates.</title>
        <authorList>
            <person name="Bernier A.-M."/>
            <person name="Bernard K."/>
            <person name="Vachon A."/>
        </authorList>
    </citation>
    <scope>NUCLEOTIDE SEQUENCE [LARGE SCALE GENOMIC DNA]</scope>
    <source>
        <strain evidence="4 5">NML171202</strain>
    </source>
</reference>
<dbReference type="InterPro" id="IPR000421">
    <property type="entry name" value="FA58C"/>
</dbReference>
<evidence type="ECO:0000259" key="2">
    <source>
        <dbReference type="PROSITE" id="PS50022"/>
    </source>
</evidence>
<feature type="domain" description="GH18" evidence="3">
    <location>
        <begin position="26"/>
        <end position="295"/>
    </location>
</feature>
<proteinExistence type="predicted"/>
<evidence type="ECO:0000259" key="3">
    <source>
        <dbReference type="PROSITE" id="PS51910"/>
    </source>
</evidence>
<gene>
    <name evidence="4" type="ORF">EA661_07415</name>
</gene>
<feature type="signal peptide" evidence="1">
    <location>
        <begin position="1"/>
        <end position="26"/>
    </location>
</feature>
<evidence type="ECO:0000256" key="1">
    <source>
        <dbReference type="SAM" id="SignalP"/>
    </source>
</evidence>
<dbReference type="EMBL" id="SHMB01000002">
    <property type="protein sequence ID" value="TAA31388.1"/>
    <property type="molecule type" value="Genomic_DNA"/>
</dbReference>
<keyword evidence="1" id="KW-0732">Signal</keyword>